<dbReference type="Proteomes" id="UP000651977">
    <property type="component" value="Unassembled WGS sequence"/>
</dbReference>
<keyword evidence="2" id="KW-1185">Reference proteome</keyword>
<sequence length="65" mass="7364">MLSRAINESCHKRYDGKKCKGVWGSALAPNDWKECSECNATGNNPNNSKFEMCDGFGWFYIRPSI</sequence>
<protein>
    <submittedName>
        <fullName evidence="1">Uncharacterized protein</fullName>
    </submittedName>
</protein>
<evidence type="ECO:0000313" key="2">
    <source>
        <dbReference type="Proteomes" id="UP000651977"/>
    </source>
</evidence>
<comment type="caution">
    <text evidence="1">The sequence shown here is derived from an EMBL/GenBank/DDBJ whole genome shotgun (WGS) entry which is preliminary data.</text>
</comment>
<accession>A0ABQ1I5M5</accession>
<evidence type="ECO:0000313" key="1">
    <source>
        <dbReference type="EMBL" id="GGB19219.1"/>
    </source>
</evidence>
<proteinExistence type="predicted"/>
<gene>
    <name evidence="1" type="ORF">GCM10007414_35780</name>
</gene>
<dbReference type="EMBL" id="BMDY01000029">
    <property type="protein sequence ID" value="GGB19219.1"/>
    <property type="molecule type" value="Genomic_DNA"/>
</dbReference>
<reference evidence="2" key="1">
    <citation type="journal article" date="2019" name="Int. J. Syst. Evol. Microbiol.">
        <title>The Global Catalogue of Microorganisms (GCM) 10K type strain sequencing project: providing services to taxonomists for standard genome sequencing and annotation.</title>
        <authorList>
            <consortium name="The Broad Institute Genomics Platform"/>
            <consortium name="The Broad Institute Genome Sequencing Center for Infectious Disease"/>
            <person name="Wu L."/>
            <person name="Ma J."/>
        </authorList>
    </citation>
    <scope>NUCLEOTIDE SEQUENCE [LARGE SCALE GENOMIC DNA]</scope>
    <source>
        <strain evidence="2">CGMCC 1.10131</strain>
    </source>
</reference>
<organism evidence="1 2">
    <name type="scientific">Agarivorans gilvus</name>
    <dbReference type="NCBI Taxonomy" id="680279"/>
    <lineage>
        <taxon>Bacteria</taxon>
        <taxon>Pseudomonadati</taxon>
        <taxon>Pseudomonadota</taxon>
        <taxon>Gammaproteobacteria</taxon>
        <taxon>Alteromonadales</taxon>
        <taxon>Alteromonadaceae</taxon>
        <taxon>Agarivorans</taxon>
    </lineage>
</organism>
<name>A0ABQ1I5M5_9ALTE</name>